<keyword evidence="2" id="KW-1185">Reference proteome</keyword>
<protein>
    <submittedName>
        <fullName evidence="1">Uncharacterized protein</fullName>
    </submittedName>
</protein>
<evidence type="ECO:0000313" key="1">
    <source>
        <dbReference type="EMBL" id="KAJ0099902.1"/>
    </source>
</evidence>
<gene>
    <name evidence="1" type="ORF">Patl1_19822</name>
</gene>
<dbReference type="Proteomes" id="UP001164250">
    <property type="component" value="Chromosome 4"/>
</dbReference>
<proteinExistence type="predicted"/>
<name>A0ACC1BM53_9ROSI</name>
<organism evidence="1 2">
    <name type="scientific">Pistacia atlantica</name>
    <dbReference type="NCBI Taxonomy" id="434234"/>
    <lineage>
        <taxon>Eukaryota</taxon>
        <taxon>Viridiplantae</taxon>
        <taxon>Streptophyta</taxon>
        <taxon>Embryophyta</taxon>
        <taxon>Tracheophyta</taxon>
        <taxon>Spermatophyta</taxon>
        <taxon>Magnoliopsida</taxon>
        <taxon>eudicotyledons</taxon>
        <taxon>Gunneridae</taxon>
        <taxon>Pentapetalae</taxon>
        <taxon>rosids</taxon>
        <taxon>malvids</taxon>
        <taxon>Sapindales</taxon>
        <taxon>Anacardiaceae</taxon>
        <taxon>Pistacia</taxon>
    </lineage>
</organism>
<dbReference type="EMBL" id="CM047900">
    <property type="protein sequence ID" value="KAJ0099902.1"/>
    <property type="molecule type" value="Genomic_DNA"/>
</dbReference>
<reference evidence="2" key="1">
    <citation type="journal article" date="2023" name="G3 (Bethesda)">
        <title>Genome assembly and association tests identify interacting loci associated with vigor, precocity, and sex in interspecific pistachio rootstocks.</title>
        <authorList>
            <person name="Palmer W."/>
            <person name="Jacygrad E."/>
            <person name="Sagayaradj S."/>
            <person name="Cavanaugh K."/>
            <person name="Han R."/>
            <person name="Bertier L."/>
            <person name="Beede B."/>
            <person name="Kafkas S."/>
            <person name="Golino D."/>
            <person name="Preece J."/>
            <person name="Michelmore R."/>
        </authorList>
    </citation>
    <scope>NUCLEOTIDE SEQUENCE [LARGE SCALE GENOMIC DNA]</scope>
</reference>
<accession>A0ACC1BM53</accession>
<comment type="caution">
    <text evidence="1">The sequence shown here is derived from an EMBL/GenBank/DDBJ whole genome shotgun (WGS) entry which is preliminary data.</text>
</comment>
<evidence type="ECO:0000313" key="2">
    <source>
        <dbReference type="Proteomes" id="UP001164250"/>
    </source>
</evidence>
<sequence>METNLWEWEPLEKSPPIEECDDDYEVFDEMQPWDRSAVEISISDSTFHRWLHDIPSSGDEIVSRDGVANGKATTCSRQFKKLLLFSGNDYLGLSSHPTIAKALAKAALEHGMGPRGSALICGYTNYHRLLESSLADLKKKEDCLLCPTGFAANMAVMVAIGSIASLLAAGDKPLNYEKIAIFSDALNHASIIDGIRLAERTKSVEPFIYKHCDMSHLKALLSSCTMKKKVVVTDSLFSMDGDFAPMVELVKLRKKYGFLLVLDDAHGTFVCGKSGGGVAEEFNCERDVDICIGTLSKAAGCHGGFIACSKRWKQFIQSRGRSFIFSTSAPIPIAAAAHDVLKSKYDLAAAVIVAKKETWRRRAIWNRVQDFHALTGIRISSPIISLIVGSEEKALLASRHLLESGFHVTAIRPPTVPSNSCRLRVTLTAVHTTDDIKKLTNCTLSLHQP</sequence>